<evidence type="ECO:0000256" key="1">
    <source>
        <dbReference type="SAM" id="Coils"/>
    </source>
</evidence>
<accession>A0A6J7CAW5</accession>
<feature type="coiled-coil region" evidence="1">
    <location>
        <begin position="47"/>
        <end position="88"/>
    </location>
</feature>
<gene>
    <name evidence="2" type="ORF">UFOPK2822_00130</name>
    <name evidence="3" type="ORF">UFOPK3346_00043</name>
    <name evidence="4" type="ORF">UFOPK3670_00561</name>
    <name evidence="5" type="ORF">UFOPK4308_00543</name>
</gene>
<protein>
    <submittedName>
        <fullName evidence="3">Unannotated protein</fullName>
    </submittedName>
</protein>
<evidence type="ECO:0000313" key="2">
    <source>
        <dbReference type="EMBL" id="CAB4740259.1"/>
    </source>
</evidence>
<dbReference type="EMBL" id="CAFBLE010000001">
    <property type="protein sequence ID" value="CAB4855227.1"/>
    <property type="molecule type" value="Genomic_DNA"/>
</dbReference>
<evidence type="ECO:0000313" key="4">
    <source>
        <dbReference type="EMBL" id="CAB4919342.1"/>
    </source>
</evidence>
<sequence>MPAGAAITESSVCKKVDVTTKVGAATFKCTKVAKKLVWLRFFTQDEAKQAISELQFANGKISDLQAKLDAAQAILDENENVKRALAQRYNPFSELLAKAYQDFLATTSAETANYASNVSSSGKLCAPGVLCLVGSAGPGGGIIFYDAGAQQSWGRYLEFAPEGWSGDSGDPSEYWCDVTSMDFSAAVTDAKLKLSIGNEIGKGQANTDLMLAVCKSGAANVVHAYKGGGLEDWFLPSTDELNELCKLAGSTNEGFEASGDCANLATLEAGFSDAGYWSSTESSDVMASYQDFSVGSILNFYKEDFQLVRPIRAF</sequence>
<dbReference type="EMBL" id="CAFBMV010000003">
    <property type="protein sequence ID" value="CAB4919342.1"/>
    <property type="molecule type" value="Genomic_DNA"/>
</dbReference>
<dbReference type="EMBL" id="CAEZZC010000001">
    <property type="protein sequence ID" value="CAB4740259.1"/>
    <property type="molecule type" value="Genomic_DNA"/>
</dbReference>
<reference evidence="3" key="1">
    <citation type="submission" date="2020-05" db="EMBL/GenBank/DDBJ databases">
        <authorList>
            <person name="Chiriac C."/>
            <person name="Salcher M."/>
            <person name="Ghai R."/>
            <person name="Kavagutti S V."/>
        </authorList>
    </citation>
    <scope>NUCLEOTIDE SEQUENCE</scope>
</reference>
<dbReference type="EMBL" id="CAFBQL010000003">
    <property type="protein sequence ID" value="CAB5056082.1"/>
    <property type="molecule type" value="Genomic_DNA"/>
</dbReference>
<name>A0A6J7CAW5_9ZZZZ</name>
<keyword evidence="1" id="KW-0175">Coiled coil</keyword>
<proteinExistence type="predicted"/>
<dbReference type="AlphaFoldDB" id="A0A6J7CAW5"/>
<evidence type="ECO:0000313" key="5">
    <source>
        <dbReference type="EMBL" id="CAB5056082.1"/>
    </source>
</evidence>
<organism evidence="3">
    <name type="scientific">freshwater metagenome</name>
    <dbReference type="NCBI Taxonomy" id="449393"/>
    <lineage>
        <taxon>unclassified sequences</taxon>
        <taxon>metagenomes</taxon>
        <taxon>ecological metagenomes</taxon>
    </lineage>
</organism>
<evidence type="ECO:0000313" key="3">
    <source>
        <dbReference type="EMBL" id="CAB4855227.1"/>
    </source>
</evidence>